<sequence length="294" mass="29719">MPPSPPTPSPSTPSPPTPSPSTPSPSTPSADRPVALVTGAGSPTGIGFACARLLARTHTVVVTATSDRVEERAAELRRDGARAEGAVADLTDPVAATGLVRGVVERFGRLDVLVNNAGMVSVSGAEDPEPAASTTDETWRAGISRNLDTAFYVTRAAIPHLPRGGRIVMMASVSGPVMAYAADAAYHAAKAGLVGLTRSLAVDLAPRGITANAVAPGWIRTTSSTAHEVAMGEATPMGRPGRPEEVAAVVAFLASPGASYVTGQVLVVDGGNSVAEERGGHPVGPAPEPGPPRP</sequence>
<dbReference type="PANTHER" id="PTHR42760">
    <property type="entry name" value="SHORT-CHAIN DEHYDROGENASES/REDUCTASES FAMILY MEMBER"/>
    <property type="match status" value="1"/>
</dbReference>
<dbReference type="PANTHER" id="PTHR42760:SF129">
    <property type="entry name" value="OXIDOREDUCTASE"/>
    <property type="match status" value="1"/>
</dbReference>
<gene>
    <name evidence="3" type="ORF">ACFFVI_15435</name>
</gene>
<proteinExistence type="inferred from homology"/>
<dbReference type="EC" id="1.1.1.-" evidence="3"/>
<accession>A0ABV5LW85</accession>
<dbReference type="InterPro" id="IPR036291">
    <property type="entry name" value="NAD(P)-bd_dom_sf"/>
</dbReference>
<dbReference type="Proteomes" id="UP001589748">
    <property type="component" value="Unassembled WGS sequence"/>
</dbReference>
<dbReference type="SUPFAM" id="SSF51735">
    <property type="entry name" value="NAD(P)-binding Rossmann-fold domains"/>
    <property type="match status" value="1"/>
</dbReference>
<feature type="compositionally biased region" description="Pro residues" evidence="2">
    <location>
        <begin position="284"/>
        <end position="294"/>
    </location>
</feature>
<dbReference type="GO" id="GO:0016491">
    <property type="term" value="F:oxidoreductase activity"/>
    <property type="evidence" value="ECO:0007669"/>
    <property type="project" value="UniProtKB-KW"/>
</dbReference>
<dbReference type="EMBL" id="JBHMDM010000007">
    <property type="protein sequence ID" value="MFB9378361.1"/>
    <property type="molecule type" value="Genomic_DNA"/>
</dbReference>
<dbReference type="Pfam" id="PF13561">
    <property type="entry name" value="adh_short_C2"/>
    <property type="match status" value="1"/>
</dbReference>
<reference evidence="3 4" key="1">
    <citation type="submission" date="2024-09" db="EMBL/GenBank/DDBJ databases">
        <authorList>
            <person name="Sun Q."/>
            <person name="Mori K."/>
        </authorList>
    </citation>
    <scope>NUCLEOTIDE SEQUENCE [LARGE SCALE GENOMIC DNA]</scope>
    <source>
        <strain evidence="3 4">TISTR 1856</strain>
    </source>
</reference>
<organism evidence="3 4">
    <name type="scientific">Kineococcus gynurae</name>
    <dbReference type="NCBI Taxonomy" id="452979"/>
    <lineage>
        <taxon>Bacteria</taxon>
        <taxon>Bacillati</taxon>
        <taxon>Actinomycetota</taxon>
        <taxon>Actinomycetes</taxon>
        <taxon>Kineosporiales</taxon>
        <taxon>Kineosporiaceae</taxon>
        <taxon>Kineococcus</taxon>
    </lineage>
</organism>
<name>A0ABV5LW85_9ACTN</name>
<evidence type="ECO:0000313" key="4">
    <source>
        <dbReference type="Proteomes" id="UP001589748"/>
    </source>
</evidence>
<feature type="compositionally biased region" description="Pro residues" evidence="2">
    <location>
        <begin position="1"/>
        <end position="26"/>
    </location>
</feature>
<feature type="region of interest" description="Disordered" evidence="2">
    <location>
        <begin position="1"/>
        <end position="38"/>
    </location>
</feature>
<dbReference type="PRINTS" id="PR00081">
    <property type="entry name" value="GDHRDH"/>
</dbReference>
<comment type="caution">
    <text evidence="3">The sequence shown here is derived from an EMBL/GenBank/DDBJ whole genome shotgun (WGS) entry which is preliminary data.</text>
</comment>
<keyword evidence="3" id="KW-0560">Oxidoreductase</keyword>
<feature type="region of interest" description="Disordered" evidence="2">
    <location>
        <begin position="273"/>
        <end position="294"/>
    </location>
</feature>
<evidence type="ECO:0000256" key="1">
    <source>
        <dbReference type="ARBA" id="ARBA00006484"/>
    </source>
</evidence>
<dbReference type="PRINTS" id="PR00080">
    <property type="entry name" value="SDRFAMILY"/>
</dbReference>
<keyword evidence="4" id="KW-1185">Reference proteome</keyword>
<dbReference type="RefSeq" id="WP_380137048.1">
    <property type="nucleotide sequence ID" value="NZ_JBHLUI010000008.1"/>
</dbReference>
<evidence type="ECO:0000313" key="3">
    <source>
        <dbReference type="EMBL" id="MFB9378361.1"/>
    </source>
</evidence>
<dbReference type="InterPro" id="IPR002347">
    <property type="entry name" value="SDR_fam"/>
</dbReference>
<comment type="similarity">
    <text evidence="1">Belongs to the short-chain dehydrogenases/reductases (SDR) family.</text>
</comment>
<protein>
    <submittedName>
        <fullName evidence="3">SDR family NAD(P)-dependent oxidoreductase</fullName>
        <ecNumber evidence="3">1.1.1.-</ecNumber>
    </submittedName>
</protein>
<evidence type="ECO:0000256" key="2">
    <source>
        <dbReference type="SAM" id="MobiDB-lite"/>
    </source>
</evidence>
<dbReference type="Gene3D" id="3.40.50.720">
    <property type="entry name" value="NAD(P)-binding Rossmann-like Domain"/>
    <property type="match status" value="1"/>
</dbReference>